<protein>
    <recommendedName>
        <fullName evidence="3">Phage protein</fullName>
    </recommendedName>
</protein>
<evidence type="ECO:0000313" key="1">
    <source>
        <dbReference type="EMBL" id="PLV14289.1"/>
    </source>
</evidence>
<proteinExistence type="predicted"/>
<accession>A0ABX4U491</accession>
<evidence type="ECO:0008006" key="3">
    <source>
        <dbReference type="Google" id="ProtNLM"/>
    </source>
</evidence>
<dbReference type="EMBL" id="PJCJ01000006">
    <property type="protein sequence ID" value="PLV14289.1"/>
    <property type="molecule type" value="Genomic_DNA"/>
</dbReference>
<gene>
    <name evidence="1" type="ORF">CXG47_12915</name>
</gene>
<evidence type="ECO:0000313" key="2">
    <source>
        <dbReference type="Proteomes" id="UP000234744"/>
    </source>
</evidence>
<organism evidence="1 2">
    <name type="scientific">Pseudomonas plecoglossicida</name>
    <dbReference type="NCBI Taxonomy" id="70775"/>
    <lineage>
        <taxon>Bacteria</taxon>
        <taxon>Pseudomonadati</taxon>
        <taxon>Pseudomonadota</taxon>
        <taxon>Gammaproteobacteria</taxon>
        <taxon>Pseudomonadales</taxon>
        <taxon>Pseudomonadaceae</taxon>
        <taxon>Pseudomonas</taxon>
    </lineage>
</organism>
<dbReference type="RefSeq" id="WP_102083711.1">
    <property type="nucleotide sequence ID" value="NZ_PJCJ01000006.1"/>
</dbReference>
<dbReference type="Proteomes" id="UP000234744">
    <property type="component" value="Unassembled WGS sequence"/>
</dbReference>
<sequence length="101" mass="11070">MSSITFKAHDVQLEAFCGNTMLVTVEADLTAVVEDIPVADRLHDVDPADIVETSGPVNLLNAMGEQHFSAWIEANGDFYEALNAIGIERIQEWISDYTSGE</sequence>
<reference evidence="1 2" key="1">
    <citation type="submission" date="2017-12" db="EMBL/GenBank/DDBJ databases">
        <title>Detection of the carbapenemase gene blaVIM-5 in members of the Pseudomonas putida group isolated from polluted Nigerian wetlands.</title>
        <authorList>
            <person name="Adelowo O."/>
            <person name="Vollmers J."/>
            <person name="Maeusezahl I."/>
            <person name="Kaster A.-K."/>
            <person name="Mueller J.A."/>
        </authorList>
    </citation>
    <scope>NUCLEOTIDE SEQUENCE [LARGE SCALE GENOMIC DNA]</scope>
    <source>
        <strain evidence="1 2">MR69</strain>
    </source>
</reference>
<comment type="caution">
    <text evidence="1">The sequence shown here is derived from an EMBL/GenBank/DDBJ whole genome shotgun (WGS) entry which is preliminary data.</text>
</comment>
<keyword evidence="2" id="KW-1185">Reference proteome</keyword>
<name>A0ABX4U491_PSEDL</name>